<dbReference type="Proteomes" id="UP000747542">
    <property type="component" value="Unassembled WGS sequence"/>
</dbReference>
<dbReference type="GO" id="GO:0005886">
    <property type="term" value="C:plasma membrane"/>
    <property type="evidence" value="ECO:0007669"/>
    <property type="project" value="UniProtKB-SubCell"/>
</dbReference>
<proteinExistence type="predicted"/>
<dbReference type="Pfam" id="PF08395">
    <property type="entry name" value="7tm_7"/>
    <property type="match status" value="1"/>
</dbReference>
<evidence type="ECO:0000256" key="5">
    <source>
        <dbReference type="ARBA" id="ARBA00023136"/>
    </source>
</evidence>
<keyword evidence="4" id="KW-1133">Transmembrane helix</keyword>
<evidence type="ECO:0000313" key="7">
    <source>
        <dbReference type="Proteomes" id="UP000747542"/>
    </source>
</evidence>
<organism evidence="6 7">
    <name type="scientific">Homarus americanus</name>
    <name type="common">American lobster</name>
    <dbReference type="NCBI Taxonomy" id="6706"/>
    <lineage>
        <taxon>Eukaryota</taxon>
        <taxon>Metazoa</taxon>
        <taxon>Ecdysozoa</taxon>
        <taxon>Arthropoda</taxon>
        <taxon>Crustacea</taxon>
        <taxon>Multicrustacea</taxon>
        <taxon>Malacostraca</taxon>
        <taxon>Eumalacostraca</taxon>
        <taxon>Eucarida</taxon>
        <taxon>Decapoda</taxon>
        <taxon>Pleocyemata</taxon>
        <taxon>Astacidea</taxon>
        <taxon>Nephropoidea</taxon>
        <taxon>Nephropidae</taxon>
        <taxon>Homarus</taxon>
    </lineage>
</organism>
<evidence type="ECO:0000256" key="4">
    <source>
        <dbReference type="ARBA" id="ARBA00022989"/>
    </source>
</evidence>
<keyword evidence="2" id="KW-1003">Cell membrane</keyword>
<sequence length="231" mass="25945">MTTSPYYVTLEATMNRRVKAWLLNTARTLKNYTLYYCLVINVLQNTRGGGGEGDGGGDVREVVKLCDSLVHVTSLFNQVFSSTLTPRCGLFLASLLCSGYLLCLSLHFTRNIVPITWYTFSEVLRFCLLCHLADSLRQAHLALEDAVWSLHQHLGTTHQHYPLLTALITRLNARPAHITVLGVGVLGKQLLVSLVNTALTYTAILYQYRPDNLPSVVDLLQNITNRRYDNF</sequence>
<evidence type="ECO:0000256" key="2">
    <source>
        <dbReference type="ARBA" id="ARBA00022475"/>
    </source>
</evidence>
<dbReference type="AlphaFoldDB" id="A0A8J5N8I4"/>
<keyword evidence="6" id="KW-0675">Receptor</keyword>
<evidence type="ECO:0000313" key="6">
    <source>
        <dbReference type="EMBL" id="KAG7175047.1"/>
    </source>
</evidence>
<comment type="subcellular location">
    <subcellularLocation>
        <location evidence="1">Cell membrane</location>
        <topology evidence="1">Multi-pass membrane protein</topology>
    </subcellularLocation>
</comment>
<comment type="caution">
    <text evidence="6">The sequence shown here is derived from an EMBL/GenBank/DDBJ whole genome shotgun (WGS) entry which is preliminary data.</text>
</comment>
<evidence type="ECO:0000256" key="3">
    <source>
        <dbReference type="ARBA" id="ARBA00022692"/>
    </source>
</evidence>
<protein>
    <submittedName>
        <fullName evidence="6">Putative 7tm Chemosensory receptor-containing protein 6</fullName>
    </submittedName>
</protein>
<dbReference type="InterPro" id="IPR013604">
    <property type="entry name" value="7TM_chemorcpt"/>
</dbReference>
<evidence type="ECO:0000256" key="1">
    <source>
        <dbReference type="ARBA" id="ARBA00004651"/>
    </source>
</evidence>
<gene>
    <name evidence="6" type="ORF">Hamer_G015263</name>
</gene>
<name>A0A8J5N8I4_HOMAM</name>
<keyword evidence="5" id="KW-0472">Membrane</keyword>
<accession>A0A8J5N8I4</accession>
<reference evidence="6" key="1">
    <citation type="journal article" date="2021" name="Sci. Adv.">
        <title>The American lobster genome reveals insights on longevity, neural, and immune adaptations.</title>
        <authorList>
            <person name="Polinski J.M."/>
            <person name="Zimin A.V."/>
            <person name="Clark K.F."/>
            <person name="Kohn A.B."/>
            <person name="Sadowski N."/>
            <person name="Timp W."/>
            <person name="Ptitsyn A."/>
            <person name="Khanna P."/>
            <person name="Romanova D.Y."/>
            <person name="Williams P."/>
            <person name="Greenwood S.J."/>
            <person name="Moroz L.L."/>
            <person name="Walt D.R."/>
            <person name="Bodnar A.G."/>
        </authorList>
    </citation>
    <scope>NUCLEOTIDE SEQUENCE</scope>
    <source>
        <strain evidence="6">GMGI-L3</strain>
    </source>
</reference>
<keyword evidence="7" id="KW-1185">Reference proteome</keyword>
<dbReference type="GO" id="GO:0050909">
    <property type="term" value="P:sensory perception of taste"/>
    <property type="evidence" value="ECO:0007669"/>
    <property type="project" value="InterPro"/>
</dbReference>
<dbReference type="EMBL" id="JAHLQT010006356">
    <property type="protein sequence ID" value="KAG7175047.1"/>
    <property type="molecule type" value="Genomic_DNA"/>
</dbReference>
<keyword evidence="3" id="KW-0812">Transmembrane</keyword>